<feature type="non-terminal residue" evidence="2">
    <location>
        <position position="165"/>
    </location>
</feature>
<feature type="compositionally biased region" description="Polar residues" evidence="1">
    <location>
        <begin position="1"/>
        <end position="19"/>
    </location>
</feature>
<gene>
    <name evidence="2" type="ORF">BGW36DRAFT_386595</name>
</gene>
<evidence type="ECO:0000256" key="1">
    <source>
        <dbReference type="SAM" id="MobiDB-lite"/>
    </source>
</evidence>
<accession>A0AAD4KID8</accession>
<evidence type="ECO:0000313" key="3">
    <source>
        <dbReference type="Proteomes" id="UP001201262"/>
    </source>
</evidence>
<keyword evidence="3" id="KW-1185">Reference proteome</keyword>
<dbReference type="AlphaFoldDB" id="A0AAD4KID8"/>
<sequence>MKNYYSTQGLCQQTTSQKPRPNIRSDVRDQFLEDDESLPDIPTPIDEDGDETLFNTSTQELNTVLPPQTCVKSKSDSLIQPESMTIVDNDRDIGEFIIHELIDNLRDICNVEHRFGYHMAAILRYAKMQQIMFPDHTKLRLTCLGEFDLFSNTERDEVIDKVTTK</sequence>
<protein>
    <submittedName>
        <fullName evidence="2">Uncharacterized protein</fullName>
    </submittedName>
</protein>
<comment type="caution">
    <text evidence="2">The sequence shown here is derived from an EMBL/GenBank/DDBJ whole genome shotgun (WGS) entry which is preliminary data.</text>
</comment>
<evidence type="ECO:0000313" key="2">
    <source>
        <dbReference type="EMBL" id="KAH8691942.1"/>
    </source>
</evidence>
<dbReference type="GeneID" id="70247306"/>
<dbReference type="EMBL" id="JAJTJA010000011">
    <property type="protein sequence ID" value="KAH8691942.1"/>
    <property type="molecule type" value="Genomic_DNA"/>
</dbReference>
<name>A0AAD4KID8_9EURO</name>
<feature type="region of interest" description="Disordered" evidence="1">
    <location>
        <begin position="1"/>
        <end position="23"/>
    </location>
</feature>
<proteinExistence type="predicted"/>
<dbReference type="RefSeq" id="XP_046067939.1">
    <property type="nucleotide sequence ID" value="XM_046217019.1"/>
</dbReference>
<dbReference type="Proteomes" id="UP001201262">
    <property type="component" value="Unassembled WGS sequence"/>
</dbReference>
<organism evidence="2 3">
    <name type="scientific">Talaromyces proteolyticus</name>
    <dbReference type="NCBI Taxonomy" id="1131652"/>
    <lineage>
        <taxon>Eukaryota</taxon>
        <taxon>Fungi</taxon>
        <taxon>Dikarya</taxon>
        <taxon>Ascomycota</taxon>
        <taxon>Pezizomycotina</taxon>
        <taxon>Eurotiomycetes</taxon>
        <taxon>Eurotiomycetidae</taxon>
        <taxon>Eurotiales</taxon>
        <taxon>Trichocomaceae</taxon>
        <taxon>Talaromyces</taxon>
        <taxon>Talaromyces sect. Bacilispori</taxon>
    </lineage>
</organism>
<reference evidence="2" key="1">
    <citation type="submission" date="2021-12" db="EMBL/GenBank/DDBJ databases">
        <title>Convergent genome expansion in fungi linked to evolution of root-endophyte symbiosis.</title>
        <authorList>
            <consortium name="DOE Joint Genome Institute"/>
            <person name="Ke Y.-H."/>
            <person name="Bonito G."/>
            <person name="Liao H.-L."/>
            <person name="Looney B."/>
            <person name="Rojas-Flechas A."/>
            <person name="Nash J."/>
            <person name="Hameed K."/>
            <person name="Schadt C."/>
            <person name="Martin F."/>
            <person name="Crous P.W."/>
            <person name="Miettinen O."/>
            <person name="Magnuson J.K."/>
            <person name="Labbe J."/>
            <person name="Jacobson D."/>
            <person name="Doktycz M.J."/>
            <person name="Veneault-Fourrey C."/>
            <person name="Kuo A."/>
            <person name="Mondo S."/>
            <person name="Calhoun S."/>
            <person name="Riley R."/>
            <person name="Ohm R."/>
            <person name="LaButti K."/>
            <person name="Andreopoulos B."/>
            <person name="Pangilinan J."/>
            <person name="Nolan M."/>
            <person name="Tritt A."/>
            <person name="Clum A."/>
            <person name="Lipzen A."/>
            <person name="Daum C."/>
            <person name="Barry K."/>
            <person name="Grigoriev I.V."/>
            <person name="Vilgalys R."/>
        </authorList>
    </citation>
    <scope>NUCLEOTIDE SEQUENCE</scope>
    <source>
        <strain evidence="2">PMI_201</strain>
    </source>
</reference>